<dbReference type="PANTHER" id="PTHR45860">
    <property type="entry name" value="TRANSLATION INITIATION FACTOR EIF-2B SUBUNIT ALPHA"/>
    <property type="match status" value="1"/>
</dbReference>
<comment type="caution">
    <text evidence="4">The sequence shown here is derived from an EMBL/GenBank/DDBJ whole genome shotgun (WGS) entry which is preliminary data.</text>
</comment>
<dbReference type="EMBL" id="LNQE01000828">
    <property type="protein sequence ID" value="KUG24729.1"/>
    <property type="molecule type" value="Genomic_DNA"/>
</dbReference>
<dbReference type="AlphaFoldDB" id="A0A0W8FVA6"/>
<accession>A0A0W8FVA6</accession>
<evidence type="ECO:0000256" key="3">
    <source>
        <dbReference type="ARBA" id="ARBA00022917"/>
    </source>
</evidence>
<dbReference type="SUPFAM" id="SSF100950">
    <property type="entry name" value="NagB/RpiA/CoA transferase-like"/>
    <property type="match status" value="1"/>
</dbReference>
<protein>
    <submittedName>
        <fullName evidence="4">Translation initiation factor 2b alpha/beta/delta-type subunit</fullName>
    </submittedName>
</protein>
<dbReference type="InterPro" id="IPR051501">
    <property type="entry name" value="eIF2B_alpha/beta/delta"/>
</dbReference>
<dbReference type="InterPro" id="IPR042529">
    <property type="entry name" value="IF_2B-like_C"/>
</dbReference>
<dbReference type="GO" id="GO:0003743">
    <property type="term" value="F:translation initiation factor activity"/>
    <property type="evidence" value="ECO:0007669"/>
    <property type="project" value="UniProtKB-KW"/>
</dbReference>
<dbReference type="InterPro" id="IPR037171">
    <property type="entry name" value="NagB/RpiA_transferase-like"/>
</dbReference>
<organism evidence="4">
    <name type="scientific">hydrocarbon metagenome</name>
    <dbReference type="NCBI Taxonomy" id="938273"/>
    <lineage>
        <taxon>unclassified sequences</taxon>
        <taxon>metagenomes</taxon>
        <taxon>ecological metagenomes</taxon>
    </lineage>
</organism>
<dbReference type="Pfam" id="PF01008">
    <property type="entry name" value="IF-2B"/>
    <property type="match status" value="1"/>
</dbReference>
<dbReference type="PANTHER" id="PTHR45860:SF1">
    <property type="entry name" value="TRANSLATION INITIATION FACTOR EIF-2B SUBUNIT ALPHA"/>
    <property type="match status" value="1"/>
</dbReference>
<reference evidence="4" key="1">
    <citation type="journal article" date="2015" name="Proc. Natl. Acad. Sci. U.S.A.">
        <title>Networks of energetic and metabolic interactions define dynamics in microbial communities.</title>
        <authorList>
            <person name="Embree M."/>
            <person name="Liu J.K."/>
            <person name="Al-Bassam M.M."/>
            <person name="Zengler K."/>
        </authorList>
    </citation>
    <scope>NUCLEOTIDE SEQUENCE</scope>
</reference>
<dbReference type="Gene3D" id="3.40.50.10470">
    <property type="entry name" value="Translation initiation factor eif-2b, domain 2"/>
    <property type="match status" value="1"/>
</dbReference>
<proteinExistence type="inferred from homology"/>
<evidence type="ECO:0000313" key="4">
    <source>
        <dbReference type="EMBL" id="KUG24729.1"/>
    </source>
</evidence>
<keyword evidence="3" id="KW-0648">Protein biosynthesis</keyword>
<dbReference type="InterPro" id="IPR000649">
    <property type="entry name" value="IF-2B-related"/>
</dbReference>
<keyword evidence="2 4" id="KW-0396">Initiation factor</keyword>
<sequence length="259" mass="29634">MISNKFAKEYHNLITDNTSGSRELLIKLYKFLRNNHHQIDSDIIAALQENFSEFQSISTFLTDFRRAFNNNDSEQFLNNYVADISIYSSILEKMKPHIESCNTFITISNSKTILEVLILISKSNKRLKVIVSEGRPNNEGTLLAEKLTEINISTSLITEAQIYNFVQQSDCALIGADKILANGNVINKVGSNLLALACKELNKPFLVLADQSKFSADNKFLQKEKKREEIFQSVNKKIKVHNYYFEEIKKELITKIIID</sequence>
<gene>
    <name evidence="4" type="ORF">ASZ90_005459</name>
</gene>
<comment type="similarity">
    <text evidence="1">Belongs to the eIF-2B alpha/beta/delta subunits family.</text>
</comment>
<evidence type="ECO:0000256" key="2">
    <source>
        <dbReference type="ARBA" id="ARBA00022540"/>
    </source>
</evidence>
<name>A0A0W8FVA6_9ZZZZ</name>
<evidence type="ECO:0000256" key="1">
    <source>
        <dbReference type="ARBA" id="ARBA00007251"/>
    </source>
</evidence>